<reference evidence="2" key="1">
    <citation type="submission" date="2022-10" db="EMBL/GenBank/DDBJ databases">
        <authorList>
            <person name="Chen Y."/>
            <person name="Dougan E. K."/>
            <person name="Chan C."/>
            <person name="Rhodes N."/>
            <person name="Thang M."/>
        </authorList>
    </citation>
    <scope>NUCLEOTIDE SEQUENCE</scope>
</reference>
<evidence type="ECO:0000313" key="4">
    <source>
        <dbReference type="Proteomes" id="UP001152797"/>
    </source>
</evidence>
<organism evidence="2">
    <name type="scientific">Cladocopium goreaui</name>
    <dbReference type="NCBI Taxonomy" id="2562237"/>
    <lineage>
        <taxon>Eukaryota</taxon>
        <taxon>Sar</taxon>
        <taxon>Alveolata</taxon>
        <taxon>Dinophyceae</taxon>
        <taxon>Suessiales</taxon>
        <taxon>Symbiodiniaceae</taxon>
        <taxon>Cladocopium</taxon>
    </lineage>
</organism>
<gene>
    <name evidence="2" type="ORF">C1SCF055_LOCUS17808</name>
</gene>
<evidence type="ECO:0000256" key="1">
    <source>
        <dbReference type="SAM" id="MobiDB-lite"/>
    </source>
</evidence>
<dbReference type="Proteomes" id="UP001152797">
    <property type="component" value="Unassembled WGS sequence"/>
</dbReference>
<dbReference type="EMBL" id="CAMXCT020001524">
    <property type="protein sequence ID" value="CAL1144231.1"/>
    <property type="molecule type" value="Genomic_DNA"/>
</dbReference>
<proteinExistence type="predicted"/>
<name>A0A9P1CGA0_9DINO</name>
<dbReference type="EMBL" id="CAMXCT010001524">
    <property type="protein sequence ID" value="CAI3990856.1"/>
    <property type="molecule type" value="Genomic_DNA"/>
</dbReference>
<accession>A0A9P1CGA0</accession>
<reference evidence="3 4" key="2">
    <citation type="submission" date="2024-05" db="EMBL/GenBank/DDBJ databases">
        <authorList>
            <person name="Chen Y."/>
            <person name="Shah S."/>
            <person name="Dougan E. K."/>
            <person name="Thang M."/>
            <person name="Chan C."/>
        </authorList>
    </citation>
    <scope>NUCLEOTIDE SEQUENCE [LARGE SCALE GENOMIC DNA]</scope>
</reference>
<dbReference type="EMBL" id="CAMXCT030001524">
    <property type="protein sequence ID" value="CAL4778168.1"/>
    <property type="molecule type" value="Genomic_DNA"/>
</dbReference>
<feature type="region of interest" description="Disordered" evidence="1">
    <location>
        <begin position="17"/>
        <end position="37"/>
    </location>
</feature>
<comment type="caution">
    <text evidence="2">The sequence shown here is derived from an EMBL/GenBank/DDBJ whole genome shotgun (WGS) entry which is preliminary data.</text>
</comment>
<protein>
    <submittedName>
        <fullName evidence="2">Uncharacterized protein</fullName>
    </submittedName>
</protein>
<evidence type="ECO:0000313" key="2">
    <source>
        <dbReference type="EMBL" id="CAI3990856.1"/>
    </source>
</evidence>
<dbReference type="AlphaFoldDB" id="A0A9P1CGA0"/>
<keyword evidence="4" id="KW-1185">Reference proteome</keyword>
<sequence length="223" mass="24208">MSTSMWTCGRKGMLKTGFKSKPTIPTRHRSPKGSHPVLVLADPAHRGRPADSSYKEKRLYNFLGRLLEHQRQGPTVKPAFSEVEGAQGLLELESAYLRGKIGTMNSYDVVTILNFINIVAADFHDENRMASNSTLSQLSQRSSILPGRVQLAALNASLDKTDATPSETALSLGRVGNEGGELPEPANGVIASIDPQEELPDLIERNPRNPGEALKPNIVSTVL</sequence>
<evidence type="ECO:0000313" key="3">
    <source>
        <dbReference type="EMBL" id="CAL4778168.1"/>
    </source>
</evidence>